<dbReference type="InterPro" id="IPR001753">
    <property type="entry name" value="Enoyl-CoA_hydra/iso"/>
</dbReference>
<dbReference type="CDD" id="cd06558">
    <property type="entry name" value="crotonase-like"/>
    <property type="match status" value="1"/>
</dbReference>
<dbReference type="GO" id="GO:0004300">
    <property type="term" value="F:enoyl-CoA hydratase activity"/>
    <property type="evidence" value="ECO:0007669"/>
    <property type="project" value="UniProtKB-EC"/>
</dbReference>
<dbReference type="RefSeq" id="WP_085915109.1">
    <property type="nucleotide sequence ID" value="NZ_AP018920.1"/>
</dbReference>
<organism evidence="1 2">
    <name type="scientific">Pseudonocardia autotrophica</name>
    <name type="common">Amycolata autotrophica</name>
    <name type="synonym">Nocardia autotrophica</name>
    <dbReference type="NCBI Taxonomy" id="2074"/>
    <lineage>
        <taxon>Bacteria</taxon>
        <taxon>Bacillati</taxon>
        <taxon>Actinomycetota</taxon>
        <taxon>Actinomycetes</taxon>
        <taxon>Pseudonocardiales</taxon>
        <taxon>Pseudonocardiaceae</taxon>
        <taxon>Pseudonocardia</taxon>
    </lineage>
</organism>
<evidence type="ECO:0000313" key="2">
    <source>
        <dbReference type="Proteomes" id="UP000194360"/>
    </source>
</evidence>
<dbReference type="PANTHER" id="PTHR11941">
    <property type="entry name" value="ENOYL-COA HYDRATASE-RELATED"/>
    <property type="match status" value="1"/>
</dbReference>
<gene>
    <name evidence="1" type="primary">paaF_7</name>
    <name evidence="1" type="ORF">BG845_04952</name>
</gene>
<dbReference type="SUPFAM" id="SSF52096">
    <property type="entry name" value="ClpP/crotonase"/>
    <property type="match status" value="1"/>
</dbReference>
<dbReference type="InterPro" id="IPR029045">
    <property type="entry name" value="ClpP/crotonase-like_dom_sf"/>
</dbReference>
<dbReference type="Pfam" id="PF00378">
    <property type="entry name" value="ECH_1"/>
    <property type="match status" value="1"/>
</dbReference>
<evidence type="ECO:0000313" key="1">
    <source>
        <dbReference type="EMBL" id="OSY37069.1"/>
    </source>
</evidence>
<proteinExistence type="predicted"/>
<accession>A0A1Y2MQ06</accession>
<dbReference type="OrthoDB" id="3207739at2"/>
<comment type="caution">
    <text evidence="1">The sequence shown here is derived from an EMBL/GenBank/DDBJ whole genome shotgun (WGS) entry which is preliminary data.</text>
</comment>
<keyword evidence="1" id="KW-0456">Lyase</keyword>
<dbReference type="PANTHER" id="PTHR11941:SF54">
    <property type="entry name" value="ENOYL-COA HYDRATASE, MITOCHONDRIAL"/>
    <property type="match status" value="1"/>
</dbReference>
<dbReference type="STRING" id="2074.BG845_04952"/>
<name>A0A1Y2MQ06_PSEAH</name>
<dbReference type="GO" id="GO:0006635">
    <property type="term" value="P:fatty acid beta-oxidation"/>
    <property type="evidence" value="ECO:0007669"/>
    <property type="project" value="TreeGrafter"/>
</dbReference>
<dbReference type="Gene3D" id="3.90.226.10">
    <property type="entry name" value="2-enoyl-CoA Hydratase, Chain A, domain 1"/>
    <property type="match status" value="1"/>
</dbReference>
<keyword evidence="2" id="KW-1185">Reference proteome</keyword>
<dbReference type="EMBL" id="MIGB01000033">
    <property type="protein sequence ID" value="OSY37069.1"/>
    <property type="molecule type" value="Genomic_DNA"/>
</dbReference>
<sequence>MTDTDAVVVSPGDLAGLWSLARPGTDGPVVLGVDLRAPADAGAVLPDPLPDLVLVGVGPVAPEHARLAAALDLTLAPRGPAAAARWSIAVDDPPAELAELTAAAARAPRATTVLTDLLRWNGRLTVPAAIEVESFAYATVLAGEEFRSWLARRGDRPEPPDVDDPVLLARDGDTLRVTLNRPARRNAYGRLLRDALVDALDLAVADPSVTRVLLDGAGPAFCSGGDLDEFGTAPDPVVAHLVRTRGGAARRVHALAARTEVRVHGACVGAGVEIPALAGRVVAAPDATFRLPEIGMGLIPGAGGTVGIPRRIGRRRALYLALSGRAVDAGTALDWGLVDRIDP</sequence>
<reference evidence="1 2" key="1">
    <citation type="submission" date="2016-09" db="EMBL/GenBank/DDBJ databases">
        <title>Pseudonocardia autotrophica DSM535, a candidate organism with high potential of specific P450 cytochromes.</title>
        <authorList>
            <person name="Grumaz C."/>
            <person name="Vainshtein Y."/>
            <person name="Kirstahler P."/>
            <person name="Sohn K."/>
        </authorList>
    </citation>
    <scope>NUCLEOTIDE SEQUENCE [LARGE SCALE GENOMIC DNA]</scope>
    <source>
        <strain evidence="1 2">DSM 535</strain>
    </source>
</reference>
<dbReference type="EC" id="4.2.1.17" evidence="1"/>
<protein>
    <submittedName>
        <fullName evidence="1">2,3-dehydroadipyl-CoA hydratase</fullName>
        <ecNumber evidence="1">4.2.1.17</ecNumber>
    </submittedName>
</protein>
<dbReference type="AlphaFoldDB" id="A0A1Y2MQ06"/>
<dbReference type="Proteomes" id="UP000194360">
    <property type="component" value="Unassembled WGS sequence"/>
</dbReference>